<dbReference type="EMBL" id="JAESIY010000001">
    <property type="protein sequence ID" value="MBL3654767.1"/>
    <property type="molecule type" value="Genomic_DNA"/>
</dbReference>
<comment type="caution">
    <text evidence="2">The sequence shown here is derived from an EMBL/GenBank/DDBJ whole genome shotgun (WGS) entry which is preliminary data.</text>
</comment>
<keyword evidence="1" id="KW-0472">Membrane</keyword>
<gene>
    <name evidence="2" type="ORF">JL102_01395</name>
</gene>
<keyword evidence="1" id="KW-0812">Transmembrane</keyword>
<name>A0A937F1W4_9BACT</name>
<organism evidence="2 3">
    <name type="scientific">Fulvivirga sediminis</name>
    <dbReference type="NCBI Taxonomy" id="2803949"/>
    <lineage>
        <taxon>Bacteria</taxon>
        <taxon>Pseudomonadati</taxon>
        <taxon>Bacteroidota</taxon>
        <taxon>Cytophagia</taxon>
        <taxon>Cytophagales</taxon>
        <taxon>Fulvivirgaceae</taxon>
        <taxon>Fulvivirga</taxon>
    </lineage>
</organism>
<dbReference type="Proteomes" id="UP000659388">
    <property type="component" value="Unassembled WGS sequence"/>
</dbReference>
<keyword evidence="3" id="KW-1185">Reference proteome</keyword>
<sequence>MKDQLKNTVHNRRKEFDVYQADYDALWNNIDKAITKKSRLHLWYSMAKVAAALLLLCVAGLATLKVVGVDHQNGYALHDVSPEMAETELYYSQQVEEKLRFIKANNTNVDHEVMQNLSMLDSAYAELKNDLRDNADSEEVIDAMITNYRIKLQILEQIIGEIRKHKGENIHENVNI</sequence>
<proteinExistence type="predicted"/>
<reference evidence="2" key="1">
    <citation type="submission" date="2021-01" db="EMBL/GenBank/DDBJ databases">
        <title>Fulvivirga kasyanovii gen. nov., sp nov., a novel member of the phylum Bacteroidetes isolated from seawater in a mussel farm.</title>
        <authorList>
            <person name="Zhao L.-H."/>
            <person name="Wang Z.-J."/>
        </authorList>
    </citation>
    <scope>NUCLEOTIDE SEQUENCE</scope>
    <source>
        <strain evidence="2">2943</strain>
    </source>
</reference>
<protein>
    <submittedName>
        <fullName evidence="2">Uncharacterized protein</fullName>
    </submittedName>
</protein>
<accession>A0A937F1W4</accession>
<feature type="transmembrane region" description="Helical" evidence="1">
    <location>
        <begin position="42"/>
        <end position="64"/>
    </location>
</feature>
<evidence type="ECO:0000313" key="2">
    <source>
        <dbReference type="EMBL" id="MBL3654767.1"/>
    </source>
</evidence>
<dbReference type="RefSeq" id="WP_202241890.1">
    <property type="nucleotide sequence ID" value="NZ_JAESIY010000001.1"/>
</dbReference>
<evidence type="ECO:0000256" key="1">
    <source>
        <dbReference type="SAM" id="Phobius"/>
    </source>
</evidence>
<keyword evidence="1" id="KW-1133">Transmembrane helix</keyword>
<dbReference type="AlphaFoldDB" id="A0A937F1W4"/>
<evidence type="ECO:0000313" key="3">
    <source>
        <dbReference type="Proteomes" id="UP000659388"/>
    </source>
</evidence>